<evidence type="ECO:0000313" key="3">
    <source>
        <dbReference type="Proteomes" id="UP000269945"/>
    </source>
</evidence>
<evidence type="ECO:0000256" key="1">
    <source>
        <dbReference type="SAM" id="MobiDB-lite"/>
    </source>
</evidence>
<comment type="caution">
    <text evidence="2">The sequence shown here is derived from an EMBL/GenBank/DDBJ whole genome shotgun (WGS) entry which is preliminary data.</text>
</comment>
<feature type="region of interest" description="Disordered" evidence="1">
    <location>
        <begin position="67"/>
        <end position="105"/>
    </location>
</feature>
<accession>A0A9X9M6X7</accession>
<reference evidence="2 3" key="1">
    <citation type="submission" date="2018-10" db="EMBL/GenBank/DDBJ databases">
        <authorList>
            <person name="Ekblom R."/>
            <person name="Jareborg N."/>
        </authorList>
    </citation>
    <scope>NUCLEOTIDE SEQUENCE [LARGE SCALE GENOMIC DNA]</scope>
    <source>
        <tissue evidence="2">Muscle</tissue>
    </source>
</reference>
<feature type="region of interest" description="Disordered" evidence="1">
    <location>
        <begin position="1"/>
        <end position="46"/>
    </location>
</feature>
<protein>
    <submittedName>
        <fullName evidence="2">Uncharacterized protein</fullName>
    </submittedName>
</protein>
<name>A0A9X9M6X7_GULGU</name>
<organism evidence="2 3">
    <name type="scientific">Gulo gulo</name>
    <name type="common">Wolverine</name>
    <name type="synonym">Gluton</name>
    <dbReference type="NCBI Taxonomy" id="48420"/>
    <lineage>
        <taxon>Eukaryota</taxon>
        <taxon>Metazoa</taxon>
        <taxon>Chordata</taxon>
        <taxon>Craniata</taxon>
        <taxon>Vertebrata</taxon>
        <taxon>Euteleostomi</taxon>
        <taxon>Mammalia</taxon>
        <taxon>Eutheria</taxon>
        <taxon>Laurasiatheria</taxon>
        <taxon>Carnivora</taxon>
        <taxon>Caniformia</taxon>
        <taxon>Musteloidea</taxon>
        <taxon>Mustelidae</taxon>
        <taxon>Guloninae</taxon>
        <taxon>Gulo</taxon>
    </lineage>
</organism>
<dbReference type="Proteomes" id="UP000269945">
    <property type="component" value="Unassembled WGS sequence"/>
</dbReference>
<dbReference type="AlphaFoldDB" id="A0A9X9M6X7"/>
<feature type="non-terminal residue" evidence="2">
    <location>
        <position position="105"/>
    </location>
</feature>
<feature type="compositionally biased region" description="Gly residues" evidence="1">
    <location>
        <begin position="71"/>
        <end position="80"/>
    </location>
</feature>
<keyword evidence="3" id="KW-1185">Reference proteome</keyword>
<gene>
    <name evidence="2" type="ORF">BN2614_LOCUS10</name>
</gene>
<feature type="compositionally biased region" description="Basic and acidic residues" evidence="1">
    <location>
        <begin position="86"/>
        <end position="96"/>
    </location>
</feature>
<proteinExistence type="predicted"/>
<dbReference type="EMBL" id="CYRY02043648">
    <property type="protein sequence ID" value="VCX38210.1"/>
    <property type="molecule type" value="Genomic_DNA"/>
</dbReference>
<evidence type="ECO:0000313" key="2">
    <source>
        <dbReference type="EMBL" id="VCX38210.1"/>
    </source>
</evidence>
<sequence length="105" mass="11044">MPTRPQAQGHVTRVADSDGYCSHNEDDSDSPGEPSVPHKGLDGYLDSLFDPVLSYGDADLEKPTAIAYRMKGGGQPGGSSGSSTEDPPRRPPEPKPKPSQCLPPG</sequence>